<dbReference type="EMBL" id="CAKJTJ010000008">
    <property type="protein sequence ID" value="CAG9621223.1"/>
    <property type="molecule type" value="Genomic_DNA"/>
</dbReference>
<evidence type="ECO:0000313" key="4">
    <source>
        <dbReference type="EMBL" id="CAG9621223.1"/>
    </source>
</evidence>
<feature type="coiled-coil region" evidence="1">
    <location>
        <begin position="194"/>
        <end position="221"/>
    </location>
</feature>
<feature type="domain" description="NERD" evidence="3">
    <location>
        <begin position="46"/>
        <end position="162"/>
    </location>
</feature>
<evidence type="ECO:0000313" key="5">
    <source>
        <dbReference type="Proteomes" id="UP000789833"/>
    </source>
</evidence>
<feature type="transmembrane region" description="Helical" evidence="2">
    <location>
        <begin position="7"/>
        <end position="38"/>
    </location>
</feature>
<dbReference type="Proteomes" id="UP000789833">
    <property type="component" value="Unassembled WGS sequence"/>
</dbReference>
<evidence type="ECO:0000259" key="3">
    <source>
        <dbReference type="PROSITE" id="PS50965"/>
    </source>
</evidence>
<organism evidence="4 5">
    <name type="scientific">Sutcliffiella rhizosphaerae</name>
    <dbReference type="NCBI Taxonomy" id="2880967"/>
    <lineage>
        <taxon>Bacteria</taxon>
        <taxon>Bacillati</taxon>
        <taxon>Bacillota</taxon>
        <taxon>Bacilli</taxon>
        <taxon>Bacillales</taxon>
        <taxon>Bacillaceae</taxon>
        <taxon>Sutcliffiella</taxon>
    </lineage>
</organism>
<dbReference type="SUPFAM" id="SSF57783">
    <property type="entry name" value="Zinc beta-ribbon"/>
    <property type="match status" value="1"/>
</dbReference>
<keyword evidence="2" id="KW-0812">Transmembrane</keyword>
<dbReference type="Pfam" id="PF01396">
    <property type="entry name" value="Zn_ribbon_Top1"/>
    <property type="match status" value="1"/>
</dbReference>
<comment type="caution">
    <text evidence="4">The sequence shown here is derived from an EMBL/GenBank/DDBJ whole genome shotgun (WGS) entry which is preliminary data.</text>
</comment>
<keyword evidence="2" id="KW-1133">Transmembrane helix</keyword>
<proteinExistence type="predicted"/>
<dbReference type="Gene3D" id="3.30.65.10">
    <property type="entry name" value="Bacterial Topoisomerase I, domain 1"/>
    <property type="match status" value="1"/>
</dbReference>
<evidence type="ECO:0000256" key="2">
    <source>
        <dbReference type="SAM" id="Phobius"/>
    </source>
</evidence>
<accession>A0ABM8YMY8</accession>
<evidence type="ECO:0000256" key="1">
    <source>
        <dbReference type="SAM" id="Coils"/>
    </source>
</evidence>
<protein>
    <recommendedName>
        <fullName evidence="3">NERD domain-containing protein</fullName>
    </recommendedName>
</protein>
<dbReference type="InterPro" id="IPR013498">
    <property type="entry name" value="Topo_IA_Znf"/>
</dbReference>
<dbReference type="RefSeq" id="WP_230501121.1">
    <property type="nucleotide sequence ID" value="NZ_CAKJTJ010000008.1"/>
</dbReference>
<dbReference type="PROSITE" id="PS50965">
    <property type="entry name" value="NERD"/>
    <property type="match status" value="1"/>
</dbReference>
<dbReference type="InterPro" id="IPR011528">
    <property type="entry name" value="NERD"/>
</dbReference>
<gene>
    <name evidence="4" type="ORF">BACCIP111883_01995</name>
</gene>
<dbReference type="Pfam" id="PF08378">
    <property type="entry name" value="NERD"/>
    <property type="match status" value="1"/>
</dbReference>
<sequence length="283" mass="32616">MSIFQKVLLMAFIILLPLLYFISPFFLSIAILTGAFYLKVKYLVIKGAVGEWYVNKELAKLGPMYKVYHDLYVPNEAGGTSQIDHVVTSPFGIFVMETKHYDGWILGKEKQKHWTQVIYKRKEKFLNPTWQNYGHIEALKKYLGDYSFHSLIVFSSRSTLKFEDDFNSARVIQIPQLTKVIKEWNTRLVSNEDLHKINKVLEKLTEKNQKQKRNIHKKHVEAIKTKQTKKVTTKTPEVTTLAPPCPKCGGQRSMKKGKYGSFYGCSQYPSCRYTEKVTSAVGG</sequence>
<keyword evidence="1" id="KW-0175">Coiled coil</keyword>
<reference evidence="4 5" key="1">
    <citation type="submission" date="2021-10" db="EMBL/GenBank/DDBJ databases">
        <authorList>
            <person name="Criscuolo A."/>
        </authorList>
    </citation>
    <scope>NUCLEOTIDE SEQUENCE [LARGE SCALE GENOMIC DNA]</scope>
    <source>
        <strain evidence="5">CIP 111883</strain>
    </source>
</reference>
<name>A0ABM8YMY8_9BACI</name>
<keyword evidence="2" id="KW-0472">Membrane</keyword>
<keyword evidence="5" id="KW-1185">Reference proteome</keyword>